<protein>
    <submittedName>
        <fullName evidence="2">Uncharacterized protein</fullName>
    </submittedName>
</protein>
<dbReference type="EMBL" id="JAUQOM010000009">
    <property type="protein sequence ID" value="MDO7836508.1"/>
    <property type="molecule type" value="Genomic_DNA"/>
</dbReference>
<proteinExistence type="predicted"/>
<feature type="region of interest" description="Disordered" evidence="1">
    <location>
        <begin position="13"/>
        <end position="35"/>
    </location>
</feature>
<evidence type="ECO:0000313" key="3">
    <source>
        <dbReference type="Proteomes" id="UP001176471"/>
    </source>
</evidence>
<evidence type="ECO:0000313" key="2">
    <source>
        <dbReference type="EMBL" id="MDO7836508.1"/>
    </source>
</evidence>
<gene>
    <name evidence="2" type="ORF">Q4610_15790</name>
</gene>
<evidence type="ECO:0000256" key="1">
    <source>
        <dbReference type="SAM" id="MobiDB-lite"/>
    </source>
</evidence>
<sequence>MMIRLVMARDAAGGLFSPRHPDGKRPVARRGDGPFQSVMRKAGERAWSVPG</sequence>
<feature type="compositionally biased region" description="Basic and acidic residues" evidence="1">
    <location>
        <begin position="19"/>
        <end position="32"/>
    </location>
</feature>
<reference evidence="2" key="1">
    <citation type="submission" date="2023-07" db="EMBL/GenBank/DDBJ databases">
        <title>Bacterial whole genome sequence for Sphingobium sp. HBC34.</title>
        <authorList>
            <person name="Le V."/>
            <person name="Ko S.-R."/>
            <person name="Ahn C.-Y."/>
            <person name="Oh H.-M."/>
        </authorList>
    </citation>
    <scope>NUCLEOTIDE SEQUENCE</scope>
    <source>
        <strain evidence="2">HBC34</strain>
    </source>
</reference>
<name>A0ABT8ZPY6_9SPHN</name>
<dbReference type="Proteomes" id="UP001176471">
    <property type="component" value="Unassembled WGS sequence"/>
</dbReference>
<accession>A0ABT8ZPY6</accession>
<dbReference type="RefSeq" id="WP_304536930.1">
    <property type="nucleotide sequence ID" value="NZ_JAUQOM010000009.1"/>
</dbReference>
<comment type="caution">
    <text evidence="2">The sequence shown here is derived from an EMBL/GenBank/DDBJ whole genome shotgun (WGS) entry which is preliminary data.</text>
</comment>
<organism evidence="2 3">
    <name type="scientific">Sphingobium cyanobacteriorum</name>
    <dbReference type="NCBI Taxonomy" id="3063954"/>
    <lineage>
        <taxon>Bacteria</taxon>
        <taxon>Pseudomonadati</taxon>
        <taxon>Pseudomonadota</taxon>
        <taxon>Alphaproteobacteria</taxon>
        <taxon>Sphingomonadales</taxon>
        <taxon>Sphingomonadaceae</taxon>
        <taxon>Sphingobium</taxon>
    </lineage>
</organism>
<keyword evidence="3" id="KW-1185">Reference proteome</keyword>